<dbReference type="SUPFAM" id="SSF53756">
    <property type="entry name" value="UDP-Glycosyltransferase/glycogen phosphorylase"/>
    <property type="match status" value="1"/>
</dbReference>
<feature type="domain" description="Glycosyl transferase family 1" evidence="1">
    <location>
        <begin position="191"/>
        <end position="355"/>
    </location>
</feature>
<dbReference type="GO" id="GO:0016757">
    <property type="term" value="F:glycosyltransferase activity"/>
    <property type="evidence" value="ECO:0007669"/>
    <property type="project" value="UniProtKB-KW"/>
</dbReference>
<dbReference type="InterPro" id="IPR001296">
    <property type="entry name" value="Glyco_trans_1"/>
</dbReference>
<feature type="domain" description="Glycosyltransferase subfamily 4-like N-terminal" evidence="2">
    <location>
        <begin position="14"/>
        <end position="179"/>
    </location>
</feature>
<keyword evidence="4" id="KW-1185">Reference proteome</keyword>
<dbReference type="Pfam" id="PF00534">
    <property type="entry name" value="Glycos_transf_1"/>
    <property type="match status" value="1"/>
</dbReference>
<evidence type="ECO:0000259" key="1">
    <source>
        <dbReference type="Pfam" id="PF00534"/>
    </source>
</evidence>
<dbReference type="InterPro" id="IPR050194">
    <property type="entry name" value="Glycosyltransferase_grp1"/>
</dbReference>
<evidence type="ECO:0000313" key="4">
    <source>
        <dbReference type="Proteomes" id="UP001207930"/>
    </source>
</evidence>
<dbReference type="EC" id="2.4.-.-" evidence="3"/>
<evidence type="ECO:0000313" key="3">
    <source>
        <dbReference type="EMBL" id="MCW1886002.1"/>
    </source>
</evidence>
<keyword evidence="3" id="KW-0328">Glycosyltransferase</keyword>
<sequence length="428" mass="46250">MKIAMFTNTYLPHVGGVARSVQTLEEACRARGHEVRVIAPEFSGAEPSPHVLRVPAIQNFNGSDFCVRLPMPSIVRDFLDDFQPDLIHSHHPFLLGDSALREGWKMKVPVVFTHHTLYERYTHYVPLDSDALKRMAVQLATDYCNLCDAVIAPSESIADLLADRGVTTPIHAIPTGIEPANFEKGDGAGFRKRAGISGDSTVIGHVGRLAPEKNLGFLAEALIPALEASPGSIFLLVGDGDSRGKMLDRFKEAGLEDRVHAPGKLTGADLWDAYAAIDCFAFASQTETQGIVLAEAMAAGIPVVALDGPGVREIVRDGTNGSLLAACASAEQFSQALVEILGDPSLREKMADEARLSAREYDRVLCSDKMIECYTRLISDQPPREAPESSPWDRLVAGIEIEWELLAAKVSAVTAAVVETPATQARLD</sequence>
<accession>A0ABT3FQZ2</accession>
<name>A0ABT3FQZ2_9BACT</name>
<dbReference type="PANTHER" id="PTHR45947:SF3">
    <property type="entry name" value="SULFOQUINOVOSYL TRANSFERASE SQD2"/>
    <property type="match status" value="1"/>
</dbReference>
<dbReference type="PANTHER" id="PTHR45947">
    <property type="entry name" value="SULFOQUINOVOSYL TRANSFERASE SQD2"/>
    <property type="match status" value="1"/>
</dbReference>
<keyword evidence="3" id="KW-0808">Transferase</keyword>
<dbReference type="Proteomes" id="UP001207930">
    <property type="component" value="Unassembled WGS sequence"/>
</dbReference>
<reference evidence="3 4" key="1">
    <citation type="submission" date="2022-10" db="EMBL/GenBank/DDBJ databases">
        <title>Luteolibacter flavescens strain MCCC 1K03193, whole genome shotgun sequencing project.</title>
        <authorList>
            <person name="Zhao G."/>
            <person name="Shen L."/>
        </authorList>
    </citation>
    <scope>NUCLEOTIDE SEQUENCE [LARGE SCALE GENOMIC DNA]</scope>
    <source>
        <strain evidence="3 4">MCCC 1K03193</strain>
    </source>
</reference>
<proteinExistence type="predicted"/>
<dbReference type="EMBL" id="JAPDDS010000008">
    <property type="protein sequence ID" value="MCW1886002.1"/>
    <property type="molecule type" value="Genomic_DNA"/>
</dbReference>
<protein>
    <submittedName>
        <fullName evidence="3">Glycosyltransferase</fullName>
        <ecNumber evidence="3">2.4.-.-</ecNumber>
    </submittedName>
</protein>
<evidence type="ECO:0000259" key="2">
    <source>
        <dbReference type="Pfam" id="PF13439"/>
    </source>
</evidence>
<dbReference type="InterPro" id="IPR028098">
    <property type="entry name" value="Glyco_trans_4-like_N"/>
</dbReference>
<dbReference type="Pfam" id="PF13439">
    <property type="entry name" value="Glyco_transf_4"/>
    <property type="match status" value="1"/>
</dbReference>
<organism evidence="3 4">
    <name type="scientific">Luteolibacter flavescens</name>
    <dbReference type="NCBI Taxonomy" id="1859460"/>
    <lineage>
        <taxon>Bacteria</taxon>
        <taxon>Pseudomonadati</taxon>
        <taxon>Verrucomicrobiota</taxon>
        <taxon>Verrucomicrobiia</taxon>
        <taxon>Verrucomicrobiales</taxon>
        <taxon>Verrucomicrobiaceae</taxon>
        <taxon>Luteolibacter</taxon>
    </lineage>
</organism>
<comment type="caution">
    <text evidence="3">The sequence shown here is derived from an EMBL/GenBank/DDBJ whole genome shotgun (WGS) entry which is preliminary data.</text>
</comment>
<gene>
    <name evidence="3" type="ORF">OKA04_14790</name>
</gene>
<dbReference type="RefSeq" id="WP_264501959.1">
    <property type="nucleotide sequence ID" value="NZ_JAPDDS010000008.1"/>
</dbReference>
<dbReference type="Gene3D" id="3.40.50.2000">
    <property type="entry name" value="Glycogen Phosphorylase B"/>
    <property type="match status" value="2"/>
</dbReference>